<name>A0A2J0Q8J1_9BACT</name>
<dbReference type="GO" id="GO:0008963">
    <property type="term" value="F:phospho-N-acetylmuramoyl-pentapeptide-transferase activity"/>
    <property type="evidence" value="ECO:0007669"/>
    <property type="project" value="UniProtKB-UniRule"/>
</dbReference>
<comment type="pathway">
    <text evidence="7">Cell wall biogenesis; peptidoglycan biosynthesis.</text>
</comment>
<sequence>MIGETFTVFNVVRVFVVATLSFFIAIILTPAWNKVIQKNNLGKQLKGSDSAPIFNKLHKKKEGTPTMGGVVVWATVIIVTLGFSFFASLYNGTWSDWNFLSRAQTLLPLGALFVAAMFGLADDLFGVFRIGPNGGGLKMRHRIGLYLLVATGGAWWFFFKLDFNSINIPFAGDMAIGWWYIPFFIFIIVATAFSANETDGLDGLAGGTFLTMFAAYGAIAFVQERMDLVVFIASIMGALVAFLWFNIYPAKFFMGDTGSMSLGVVLGIIAMLTNTALLLPIIALVFVGESLSVIVQITSKKLRGKKIFLSTPIHHHFEAKGWHETQITMRFWMISAVGAIIGLIIFLVDSKIPPLLF</sequence>
<comment type="catalytic activity">
    <reaction evidence="7">
        <text>UDP-N-acetyl-alpha-D-muramoyl-L-alanyl-gamma-D-glutamyl-meso-2,6-diaminopimeloyl-D-alanyl-D-alanine + di-trans,octa-cis-undecaprenyl phosphate = di-trans,octa-cis-undecaprenyl diphospho-N-acetyl-alpha-D-muramoyl-L-alanyl-D-glutamyl-meso-2,6-diaminopimeloyl-D-alanyl-D-alanine + UMP</text>
        <dbReference type="Rhea" id="RHEA:28386"/>
        <dbReference type="ChEBI" id="CHEBI:57865"/>
        <dbReference type="ChEBI" id="CHEBI:60392"/>
        <dbReference type="ChEBI" id="CHEBI:61386"/>
        <dbReference type="ChEBI" id="CHEBI:61387"/>
        <dbReference type="EC" id="2.7.8.13"/>
    </reaction>
</comment>
<dbReference type="InterPro" id="IPR003524">
    <property type="entry name" value="PNAcMuramoyl-5peptid_Trfase"/>
</dbReference>
<evidence type="ECO:0000256" key="9">
    <source>
        <dbReference type="PIRSR" id="PIRSR600715-1"/>
    </source>
</evidence>
<evidence type="ECO:0000313" key="11">
    <source>
        <dbReference type="Proteomes" id="UP000228496"/>
    </source>
</evidence>
<dbReference type="CDD" id="cd06852">
    <property type="entry name" value="GT_MraY"/>
    <property type="match status" value="1"/>
</dbReference>
<evidence type="ECO:0000256" key="5">
    <source>
        <dbReference type="ARBA" id="ARBA00022989"/>
    </source>
</evidence>
<organism evidence="10 11">
    <name type="scientific">Candidatus Yanofskybacteria bacterium CG10_big_fil_rev_8_21_14_0_10_36_16</name>
    <dbReference type="NCBI Taxonomy" id="1975096"/>
    <lineage>
        <taxon>Bacteria</taxon>
        <taxon>Candidatus Yanofskyibacteriota</taxon>
    </lineage>
</organism>
<dbReference type="Proteomes" id="UP000228496">
    <property type="component" value="Unassembled WGS sequence"/>
</dbReference>
<dbReference type="PANTHER" id="PTHR22926:SF5">
    <property type="entry name" value="PHOSPHO-N-ACETYLMURAMOYL-PENTAPEPTIDE-TRANSFERASE HOMOLOG"/>
    <property type="match status" value="1"/>
</dbReference>
<dbReference type="GO" id="GO:0051301">
    <property type="term" value="P:cell division"/>
    <property type="evidence" value="ECO:0007669"/>
    <property type="project" value="UniProtKB-KW"/>
</dbReference>
<dbReference type="GO" id="GO:0005886">
    <property type="term" value="C:plasma membrane"/>
    <property type="evidence" value="ECO:0007669"/>
    <property type="project" value="UniProtKB-SubCell"/>
</dbReference>
<keyword evidence="7" id="KW-0131">Cell cycle</keyword>
<dbReference type="AlphaFoldDB" id="A0A2J0Q8J1"/>
<accession>A0A2J0Q8J1</accession>
<keyword evidence="7" id="KW-0132">Cell division</keyword>
<dbReference type="EC" id="2.7.8.13" evidence="7 8"/>
<dbReference type="GO" id="GO:0051992">
    <property type="term" value="F:UDP-N-acetylmuramoyl-L-alanyl-D-glutamyl-meso-2,6-diaminopimelyl-D-alanyl-D-alanine:undecaprenyl-phosphate transferase activity"/>
    <property type="evidence" value="ECO:0007669"/>
    <property type="project" value="RHEA"/>
</dbReference>
<feature type="transmembrane region" description="Helical" evidence="7">
    <location>
        <begin position="143"/>
        <end position="159"/>
    </location>
</feature>
<dbReference type="GO" id="GO:0008360">
    <property type="term" value="P:regulation of cell shape"/>
    <property type="evidence" value="ECO:0007669"/>
    <property type="project" value="UniProtKB-KW"/>
</dbReference>
<dbReference type="HAMAP" id="MF_00038">
    <property type="entry name" value="MraY"/>
    <property type="match status" value="1"/>
</dbReference>
<feature type="binding site" evidence="9">
    <location>
        <position position="256"/>
    </location>
    <ligand>
        <name>Mg(2+)</name>
        <dbReference type="ChEBI" id="CHEBI:18420"/>
    </ligand>
</feature>
<feature type="transmembrane region" description="Helical" evidence="7">
    <location>
        <begin position="203"/>
        <end position="222"/>
    </location>
</feature>
<feature type="transmembrane region" description="Helical" evidence="7">
    <location>
        <begin position="228"/>
        <end position="245"/>
    </location>
</feature>
<feature type="transmembrane region" description="Helical" evidence="7">
    <location>
        <begin position="331"/>
        <end position="348"/>
    </location>
</feature>
<evidence type="ECO:0000313" key="10">
    <source>
        <dbReference type="EMBL" id="PJE51586.1"/>
    </source>
</evidence>
<keyword evidence="4 7" id="KW-0812">Transmembrane</keyword>
<keyword evidence="3 7" id="KW-0808">Transferase</keyword>
<evidence type="ECO:0000256" key="1">
    <source>
        <dbReference type="ARBA" id="ARBA00004141"/>
    </source>
</evidence>
<evidence type="ECO:0000256" key="2">
    <source>
        <dbReference type="ARBA" id="ARBA00005583"/>
    </source>
</evidence>
<comment type="subcellular location">
    <subcellularLocation>
        <location evidence="7">Cell membrane</location>
        <topology evidence="7">Multi-pass membrane protein</topology>
    </subcellularLocation>
    <subcellularLocation>
        <location evidence="1">Membrane</location>
        <topology evidence="1">Multi-pass membrane protein</topology>
    </subcellularLocation>
</comment>
<dbReference type="GO" id="GO:0009252">
    <property type="term" value="P:peptidoglycan biosynthetic process"/>
    <property type="evidence" value="ECO:0007669"/>
    <property type="project" value="UniProtKB-UniRule"/>
</dbReference>
<comment type="cofactor">
    <cofactor evidence="7 9">
        <name>Mg(2+)</name>
        <dbReference type="ChEBI" id="CHEBI:18420"/>
    </cofactor>
</comment>
<evidence type="ECO:0000256" key="7">
    <source>
        <dbReference type="HAMAP-Rule" id="MF_00038"/>
    </source>
</evidence>
<feature type="transmembrane region" description="Helical" evidence="7">
    <location>
        <begin position="179"/>
        <end position="196"/>
    </location>
</feature>
<keyword evidence="7" id="KW-1003">Cell membrane</keyword>
<dbReference type="PANTHER" id="PTHR22926">
    <property type="entry name" value="PHOSPHO-N-ACETYLMURAMOYL-PENTAPEPTIDE-TRANSFERASE"/>
    <property type="match status" value="1"/>
</dbReference>
<dbReference type="GO" id="GO:0071555">
    <property type="term" value="P:cell wall organization"/>
    <property type="evidence" value="ECO:0007669"/>
    <property type="project" value="UniProtKB-KW"/>
</dbReference>
<feature type="transmembrane region" description="Helical" evidence="7">
    <location>
        <begin position="12"/>
        <end position="33"/>
    </location>
</feature>
<keyword evidence="7" id="KW-0961">Cell wall biogenesis/degradation</keyword>
<evidence type="ECO:0000256" key="8">
    <source>
        <dbReference type="NCBIfam" id="TIGR00445"/>
    </source>
</evidence>
<dbReference type="GO" id="GO:0046872">
    <property type="term" value="F:metal ion binding"/>
    <property type="evidence" value="ECO:0007669"/>
    <property type="project" value="UniProtKB-KW"/>
</dbReference>
<keyword evidence="7 9" id="KW-0460">Magnesium</keyword>
<dbReference type="EMBL" id="PCXQ01000001">
    <property type="protein sequence ID" value="PJE51586.1"/>
    <property type="molecule type" value="Genomic_DNA"/>
</dbReference>
<evidence type="ECO:0000256" key="4">
    <source>
        <dbReference type="ARBA" id="ARBA00022692"/>
    </source>
</evidence>
<comment type="caution">
    <text evidence="10">The sequence shown here is derived from an EMBL/GenBank/DDBJ whole genome shotgun (WGS) entry which is preliminary data.</text>
</comment>
<gene>
    <name evidence="7 10" type="primary">mraY</name>
    <name evidence="10" type="ORF">COV29_00295</name>
</gene>
<dbReference type="InterPro" id="IPR000715">
    <property type="entry name" value="Glycosyl_transferase_4"/>
</dbReference>
<dbReference type="Pfam" id="PF00953">
    <property type="entry name" value="Glycos_transf_4"/>
    <property type="match status" value="1"/>
</dbReference>
<evidence type="ECO:0000256" key="6">
    <source>
        <dbReference type="ARBA" id="ARBA00023136"/>
    </source>
</evidence>
<dbReference type="NCBIfam" id="TIGR00445">
    <property type="entry name" value="mraY"/>
    <property type="match status" value="1"/>
</dbReference>
<keyword evidence="7" id="KW-0573">Peptidoglycan synthesis</keyword>
<feature type="transmembrane region" description="Helical" evidence="7">
    <location>
        <begin position="110"/>
        <end position="131"/>
    </location>
</feature>
<protein>
    <recommendedName>
        <fullName evidence="7 8">Phospho-N-acetylmuramoyl-pentapeptide-transferase</fullName>
        <ecNumber evidence="7 8">2.7.8.13</ecNumber>
    </recommendedName>
    <alternativeName>
        <fullName evidence="7">UDP-MurNAc-pentapeptide phosphotransferase</fullName>
    </alternativeName>
</protein>
<dbReference type="Pfam" id="PF10555">
    <property type="entry name" value="MraY_sig1"/>
    <property type="match status" value="1"/>
</dbReference>
<dbReference type="InterPro" id="IPR018480">
    <property type="entry name" value="PNAcMuramoyl-5peptid_Trfase_CS"/>
</dbReference>
<feature type="transmembrane region" description="Helical" evidence="7">
    <location>
        <begin position="66"/>
        <end position="90"/>
    </location>
</feature>
<reference evidence="10 11" key="1">
    <citation type="submission" date="2017-09" db="EMBL/GenBank/DDBJ databases">
        <title>Depth-based differentiation of microbial function through sediment-hosted aquifers and enrichment of novel symbionts in the deep terrestrial subsurface.</title>
        <authorList>
            <person name="Probst A.J."/>
            <person name="Ladd B."/>
            <person name="Jarett J.K."/>
            <person name="Geller-Mcgrath D.E."/>
            <person name="Sieber C.M."/>
            <person name="Emerson J.B."/>
            <person name="Anantharaman K."/>
            <person name="Thomas B.C."/>
            <person name="Malmstrom R."/>
            <person name="Stieglmeier M."/>
            <person name="Klingl A."/>
            <person name="Woyke T."/>
            <person name="Ryan C.M."/>
            <person name="Banfield J.F."/>
        </authorList>
    </citation>
    <scope>NUCLEOTIDE SEQUENCE [LARGE SCALE GENOMIC DNA]</scope>
    <source>
        <strain evidence="10">CG10_big_fil_rev_8_21_14_0_10_36_16</strain>
    </source>
</reference>
<comment type="function">
    <text evidence="7">Catalyzes the initial step of the lipid cycle reactions in the biosynthesis of the cell wall peptidoglycan: transfers peptidoglycan precursor phospho-MurNAc-pentapeptide from UDP-MurNAc-pentapeptide onto the lipid carrier undecaprenyl phosphate, yielding undecaprenyl-pyrophosphoryl-MurNAc-pentapeptide, known as lipid I.</text>
</comment>
<feature type="binding site" evidence="9">
    <location>
        <position position="196"/>
    </location>
    <ligand>
        <name>Mg(2+)</name>
        <dbReference type="ChEBI" id="CHEBI:18420"/>
    </ligand>
</feature>
<keyword evidence="5 7" id="KW-1133">Transmembrane helix</keyword>
<evidence type="ECO:0000256" key="3">
    <source>
        <dbReference type="ARBA" id="ARBA00022679"/>
    </source>
</evidence>
<keyword evidence="6 7" id="KW-0472">Membrane</keyword>
<keyword evidence="7 9" id="KW-0479">Metal-binding</keyword>
<keyword evidence="7" id="KW-0133">Cell shape</keyword>
<proteinExistence type="inferred from homology"/>
<comment type="similarity">
    <text evidence="2 7">Belongs to the glycosyltransferase 4 family. MraY subfamily.</text>
</comment>
<dbReference type="UniPathway" id="UPA00219"/>